<organism evidence="1 2">
    <name type="scientific">Pistacia integerrima</name>
    <dbReference type="NCBI Taxonomy" id="434235"/>
    <lineage>
        <taxon>Eukaryota</taxon>
        <taxon>Viridiplantae</taxon>
        <taxon>Streptophyta</taxon>
        <taxon>Embryophyta</taxon>
        <taxon>Tracheophyta</taxon>
        <taxon>Spermatophyta</taxon>
        <taxon>Magnoliopsida</taxon>
        <taxon>eudicotyledons</taxon>
        <taxon>Gunneridae</taxon>
        <taxon>Pentapetalae</taxon>
        <taxon>rosids</taxon>
        <taxon>malvids</taxon>
        <taxon>Sapindales</taxon>
        <taxon>Anacardiaceae</taxon>
        <taxon>Pistacia</taxon>
    </lineage>
</organism>
<protein>
    <submittedName>
        <fullName evidence="1">Uncharacterized protein</fullName>
    </submittedName>
</protein>
<dbReference type="EMBL" id="CM047740">
    <property type="protein sequence ID" value="KAJ0039794.1"/>
    <property type="molecule type" value="Genomic_DNA"/>
</dbReference>
<dbReference type="Proteomes" id="UP001163603">
    <property type="component" value="Chromosome 5"/>
</dbReference>
<proteinExistence type="predicted"/>
<sequence>MPSQEHEQPLLADDEEERAYDSSDKVAIIGIDDADLDDLATTPPFSWKKLWLFTGPGFLMSIAFLDPGNLEGDLQAGAIAGYSLLWLLMWATAMGLLVQLLAARLGVATGRHLAELCREEYPRWAAMVLWVMAELALIGADIQEVIGSAIALKILSNGVLPLWSGVIITALDCFIFLFLENYGVRKLEAVFAVLIATMALSFAWMFGDAKPSGTELLVGLLVPKLSSKTIQQAVGVVGCIIMPHNVFLHSALVQSREVDHNKKGRVREALRYYSIESTIALVVSFIINLFVTTVFAKGFYGTEEASSIGLVNAGQYLQEKYGGGFFPILYIWGIGLLAAGQSSTITGTYAGQFIMGGFLNLRLKKWLRALITRSCAIVPTMIVALVFDTNEDMLDDLNEWLNVLQSVQIPFALIPLLCLVSKEHIMGVFKIGPVLQMVSWLVAALVIVINGYLLLDFFSSEVNNVIFATVVCAFTGAYVAFIIYLVSRGITFCSWRSQSKQIQGIEIALEAVELYLTMANTEQLLANDTPSSMIEQLGKIYLELEAHKNASDNKIQWKEIEEHFRNLEMTLKRKSEELEAREKEYEKKESEICALVAKRMATVADKEQDLIDRVQELKDAAVAAIAEARANYQPTSLDPADVGDNQDSMVSSSLGDTNSPGKYIPHEIGENAKGDVKPRPEIMQFCKQMDTKGLLNFTMENQKKLFAIREELSVALESAMEPARLVLDLLEGFYPPAETDQPLDKKDAALQGMRKSCIIFIEAMAALLARTDPGADHLLNPEIKQQAKAIADEWKPNLASVGNSAANANSLEAEAFLQLLATFRIASEFDEEELCKLVLVVSRRRQAPGLCRSLGLSHKVPGLVESLVNSGKQIDAVHFIHAFQLTESFPPVPLLKTYLKDLRRNSQGKGVSSGGATGAQIDVNAQELAALKAVVNCVKEYKLEADYPLDPLQKRVAQLERSKSDKKRGGDFGKHQHSKKQRANGGYRGHRSHGGKAAPGRHVPPVFSDRAAYGGMPERYPQAGPNPYDYQVPGQPAFAQQPTDQRLYFYPQDDRVNVTSYTAAPANYAGYMGSGLQSSHQPYM</sequence>
<gene>
    <name evidence="1" type="ORF">Pint_27956</name>
</gene>
<name>A0ACC0YQU0_9ROSI</name>
<evidence type="ECO:0000313" key="2">
    <source>
        <dbReference type="Proteomes" id="UP001163603"/>
    </source>
</evidence>
<keyword evidence="2" id="KW-1185">Reference proteome</keyword>
<reference evidence="2" key="1">
    <citation type="journal article" date="2023" name="G3 (Bethesda)">
        <title>Genome assembly and association tests identify interacting loci associated with vigor, precocity, and sex in interspecific pistachio rootstocks.</title>
        <authorList>
            <person name="Palmer W."/>
            <person name="Jacygrad E."/>
            <person name="Sagayaradj S."/>
            <person name="Cavanaugh K."/>
            <person name="Han R."/>
            <person name="Bertier L."/>
            <person name="Beede B."/>
            <person name="Kafkas S."/>
            <person name="Golino D."/>
            <person name="Preece J."/>
            <person name="Michelmore R."/>
        </authorList>
    </citation>
    <scope>NUCLEOTIDE SEQUENCE [LARGE SCALE GENOMIC DNA]</scope>
</reference>
<evidence type="ECO:0000313" key="1">
    <source>
        <dbReference type="EMBL" id="KAJ0039794.1"/>
    </source>
</evidence>
<comment type="caution">
    <text evidence="1">The sequence shown here is derived from an EMBL/GenBank/DDBJ whole genome shotgun (WGS) entry which is preliminary data.</text>
</comment>
<accession>A0ACC0YQU0</accession>